<sequence length="154" mass="16869">MSRTLSTEQGRDKMHVLRGTSAEMHSKLADCSLDFVYIDGDHTLKGCLMDLMFWYDKVADGGLICGDDFEDRGDKAYAATHVKSVVLAMANLIGAKVRDVGARQFGFIKPAGPTPEQLAAKVLNTLRSSKKIPDLTDADIDAAESAMRELKLIY</sequence>
<reference evidence="1" key="1">
    <citation type="submission" date="2023-10" db="EMBL/GenBank/DDBJ databases">
        <authorList>
            <person name="Chen Y."/>
            <person name="Shah S."/>
            <person name="Dougan E. K."/>
            <person name="Thang M."/>
            <person name="Chan C."/>
        </authorList>
    </citation>
    <scope>NUCLEOTIDE SEQUENCE [LARGE SCALE GENOMIC DNA]</scope>
</reference>
<dbReference type="EMBL" id="CAUYUJ010021832">
    <property type="protein sequence ID" value="CAK0907262.1"/>
    <property type="molecule type" value="Genomic_DNA"/>
</dbReference>
<organism evidence="1 2">
    <name type="scientific">Prorocentrum cordatum</name>
    <dbReference type="NCBI Taxonomy" id="2364126"/>
    <lineage>
        <taxon>Eukaryota</taxon>
        <taxon>Sar</taxon>
        <taxon>Alveolata</taxon>
        <taxon>Dinophyceae</taxon>
        <taxon>Prorocentrales</taxon>
        <taxon>Prorocentraceae</taxon>
        <taxon>Prorocentrum</taxon>
    </lineage>
</organism>
<dbReference type="SUPFAM" id="SSF53335">
    <property type="entry name" value="S-adenosyl-L-methionine-dependent methyltransferases"/>
    <property type="match status" value="1"/>
</dbReference>
<protein>
    <recommendedName>
        <fullName evidence="3">Class I SAM-dependent methyltransferase</fullName>
    </recommendedName>
</protein>
<dbReference type="Pfam" id="PF13578">
    <property type="entry name" value="Methyltransf_24"/>
    <property type="match status" value="1"/>
</dbReference>
<keyword evidence="2" id="KW-1185">Reference proteome</keyword>
<name>A0ABN9Y404_9DINO</name>
<dbReference type="InterPro" id="IPR029063">
    <property type="entry name" value="SAM-dependent_MTases_sf"/>
</dbReference>
<comment type="caution">
    <text evidence="1">The sequence shown here is derived from an EMBL/GenBank/DDBJ whole genome shotgun (WGS) entry which is preliminary data.</text>
</comment>
<proteinExistence type="predicted"/>
<evidence type="ECO:0000313" key="2">
    <source>
        <dbReference type="Proteomes" id="UP001189429"/>
    </source>
</evidence>
<evidence type="ECO:0000313" key="1">
    <source>
        <dbReference type="EMBL" id="CAK0907262.1"/>
    </source>
</evidence>
<dbReference type="Proteomes" id="UP001189429">
    <property type="component" value="Unassembled WGS sequence"/>
</dbReference>
<dbReference type="Gene3D" id="3.40.50.150">
    <property type="entry name" value="Vaccinia Virus protein VP39"/>
    <property type="match status" value="1"/>
</dbReference>
<evidence type="ECO:0008006" key="3">
    <source>
        <dbReference type="Google" id="ProtNLM"/>
    </source>
</evidence>
<accession>A0ABN9Y404</accession>
<gene>
    <name evidence="1" type="ORF">PCOR1329_LOCUS82341</name>
</gene>